<keyword evidence="2" id="KW-1185">Reference proteome</keyword>
<reference evidence="1 2" key="1">
    <citation type="journal article" date="2012" name="J. Bacteriol.">
        <title>Genome sequence of benzo(a)pyrene-degrading bacterium Novosphingobium pentaromativorans US6-1.</title>
        <authorList>
            <person name="Luo Y.R."/>
            <person name="Kang S.G."/>
            <person name="Kim S.J."/>
            <person name="Kim M.R."/>
            <person name="Li N."/>
            <person name="Lee J.H."/>
            <person name="Kwon K.K."/>
        </authorList>
    </citation>
    <scope>NUCLEOTIDE SEQUENCE [LARGE SCALE GENOMIC DNA]</scope>
    <source>
        <strain evidence="1 2">US6-1</strain>
    </source>
</reference>
<name>G6EIY3_9SPHN</name>
<dbReference type="AlphaFoldDB" id="G6EIY3"/>
<sequence>MSARLGIRWVFLSGAEFVDCACHGFGLPCNPPRPGTPNLHSLSLRAKSG</sequence>
<comment type="caution">
    <text evidence="1">The sequence shown here is derived from an EMBL/GenBank/DDBJ whole genome shotgun (WGS) entry which is preliminary data.</text>
</comment>
<protein>
    <submittedName>
        <fullName evidence="1">Uncharacterized protein</fullName>
    </submittedName>
</protein>
<dbReference type="Proteomes" id="UP000004030">
    <property type="component" value="Unassembled WGS sequence"/>
</dbReference>
<evidence type="ECO:0000313" key="2">
    <source>
        <dbReference type="Proteomes" id="UP000004030"/>
    </source>
</evidence>
<proteinExistence type="predicted"/>
<gene>
    <name evidence="1" type="ORF">NSU_4304</name>
</gene>
<accession>G6EIY3</accession>
<evidence type="ECO:0000313" key="1">
    <source>
        <dbReference type="EMBL" id="EHJ58742.1"/>
    </source>
</evidence>
<organism evidence="1 2">
    <name type="scientific">Novosphingobium pentaromativorans US6-1</name>
    <dbReference type="NCBI Taxonomy" id="1088721"/>
    <lineage>
        <taxon>Bacteria</taxon>
        <taxon>Pseudomonadati</taxon>
        <taxon>Pseudomonadota</taxon>
        <taxon>Alphaproteobacteria</taxon>
        <taxon>Sphingomonadales</taxon>
        <taxon>Sphingomonadaceae</taxon>
        <taxon>Novosphingobium</taxon>
    </lineage>
</organism>
<dbReference type="EMBL" id="AGFM01000065">
    <property type="protein sequence ID" value="EHJ58742.1"/>
    <property type="molecule type" value="Genomic_DNA"/>
</dbReference>